<dbReference type="Pfam" id="PF01590">
    <property type="entry name" value="GAF"/>
    <property type="match status" value="1"/>
</dbReference>
<sequence length="367" mass="39509">MVDTPTDERVDRITRLAQELFRVPMVSVTLLDHDRQWRKSEIGLGGREAPRAGSFCDATARLGATNVVPDAAADPAWADSPWVQGDPHLRFYAGHPLEAPGGEHVGTLCILDTEPRELDERQVALLQELAGWVQLELARSRELDGALLVQRALAPQRLPEAPGYELAGASAAAGAISGDFWDIVAHEDDLRVTVADVMGKGTGPAIIAASVRASLRTAPHRDLASSVAEVDRLLEESLSEANVFVTAFHSSLRLETGELEFVDAGHSLAFALRADGSWERLRSTGLPLGMGLGEDRRSASVALEPGDALLCCSDGLLDILDAERPFEHVSRTLAEHGPQGAVEEAVRLARERRAPDDVTVVVVRRSA</sequence>
<accession>A0ABQ2KFP0</accession>
<gene>
    <name evidence="3" type="ORF">GCM10010968_10940</name>
</gene>
<name>A0ABQ2KFP0_9MICO</name>
<dbReference type="InterPro" id="IPR001932">
    <property type="entry name" value="PPM-type_phosphatase-like_dom"/>
</dbReference>
<evidence type="ECO:0000313" key="4">
    <source>
        <dbReference type="Proteomes" id="UP000626982"/>
    </source>
</evidence>
<reference evidence="4" key="1">
    <citation type="journal article" date="2019" name="Int. J. Syst. Evol. Microbiol.">
        <title>The Global Catalogue of Microorganisms (GCM) 10K type strain sequencing project: providing services to taxonomists for standard genome sequencing and annotation.</title>
        <authorList>
            <consortium name="The Broad Institute Genomics Platform"/>
            <consortium name="The Broad Institute Genome Sequencing Center for Infectious Disease"/>
            <person name="Wu L."/>
            <person name="Ma J."/>
        </authorList>
    </citation>
    <scope>NUCLEOTIDE SEQUENCE [LARGE SCALE GENOMIC DNA]</scope>
    <source>
        <strain evidence="4">CGMCC 1.6960</strain>
    </source>
</reference>
<dbReference type="InterPro" id="IPR003018">
    <property type="entry name" value="GAF"/>
</dbReference>
<dbReference type="SMART" id="SM00331">
    <property type="entry name" value="PP2C_SIG"/>
    <property type="match status" value="1"/>
</dbReference>
<feature type="domain" description="PPM-type phosphatase" evidence="2">
    <location>
        <begin position="163"/>
        <end position="365"/>
    </location>
</feature>
<keyword evidence="1" id="KW-0378">Hydrolase</keyword>
<dbReference type="SUPFAM" id="SSF55781">
    <property type="entry name" value="GAF domain-like"/>
    <property type="match status" value="1"/>
</dbReference>
<dbReference type="Pfam" id="PF07228">
    <property type="entry name" value="SpoIIE"/>
    <property type="match status" value="1"/>
</dbReference>
<dbReference type="PROSITE" id="PS51746">
    <property type="entry name" value="PPM_2"/>
    <property type="match status" value="1"/>
</dbReference>
<dbReference type="PANTHER" id="PTHR43156:SF2">
    <property type="entry name" value="STAGE II SPORULATION PROTEIN E"/>
    <property type="match status" value="1"/>
</dbReference>
<dbReference type="Gene3D" id="3.60.40.10">
    <property type="entry name" value="PPM-type phosphatase domain"/>
    <property type="match status" value="1"/>
</dbReference>
<dbReference type="InterPro" id="IPR036457">
    <property type="entry name" value="PPM-type-like_dom_sf"/>
</dbReference>
<keyword evidence="4" id="KW-1185">Reference proteome</keyword>
<dbReference type="InterPro" id="IPR052016">
    <property type="entry name" value="Bact_Sigma-Reg"/>
</dbReference>
<evidence type="ECO:0000259" key="2">
    <source>
        <dbReference type="PROSITE" id="PS51746"/>
    </source>
</evidence>
<dbReference type="Gene3D" id="3.30.450.40">
    <property type="match status" value="1"/>
</dbReference>
<protein>
    <recommendedName>
        <fullName evidence="2">PPM-type phosphatase domain-containing protein</fullName>
    </recommendedName>
</protein>
<dbReference type="EMBL" id="BMLM01000001">
    <property type="protein sequence ID" value="GGN81814.1"/>
    <property type="molecule type" value="Genomic_DNA"/>
</dbReference>
<evidence type="ECO:0000256" key="1">
    <source>
        <dbReference type="ARBA" id="ARBA00022801"/>
    </source>
</evidence>
<organism evidence="3 4">
    <name type="scientific">Agrococcus terreus</name>
    <dbReference type="NCBI Taxonomy" id="574649"/>
    <lineage>
        <taxon>Bacteria</taxon>
        <taxon>Bacillati</taxon>
        <taxon>Actinomycetota</taxon>
        <taxon>Actinomycetes</taxon>
        <taxon>Micrococcales</taxon>
        <taxon>Microbacteriaceae</taxon>
        <taxon>Agrococcus</taxon>
    </lineage>
</organism>
<dbReference type="SMART" id="SM00065">
    <property type="entry name" value="GAF"/>
    <property type="match status" value="1"/>
</dbReference>
<dbReference type="SUPFAM" id="SSF81606">
    <property type="entry name" value="PP2C-like"/>
    <property type="match status" value="1"/>
</dbReference>
<proteinExistence type="predicted"/>
<dbReference type="PANTHER" id="PTHR43156">
    <property type="entry name" value="STAGE II SPORULATION PROTEIN E-RELATED"/>
    <property type="match status" value="1"/>
</dbReference>
<evidence type="ECO:0000313" key="3">
    <source>
        <dbReference type="EMBL" id="GGN81814.1"/>
    </source>
</evidence>
<comment type="caution">
    <text evidence="3">The sequence shown here is derived from an EMBL/GenBank/DDBJ whole genome shotgun (WGS) entry which is preliminary data.</text>
</comment>
<dbReference type="InterPro" id="IPR029016">
    <property type="entry name" value="GAF-like_dom_sf"/>
</dbReference>
<dbReference type="Proteomes" id="UP000626982">
    <property type="component" value="Unassembled WGS sequence"/>
</dbReference>